<keyword evidence="3" id="KW-1185">Reference proteome</keyword>
<protein>
    <recommendedName>
        <fullName evidence="4">UPAR/Ly6 domain-containing protein</fullName>
    </recommendedName>
</protein>
<organism evidence="2 3">
    <name type="scientific">Periophthalmus magnuspinnatus</name>
    <dbReference type="NCBI Taxonomy" id="409849"/>
    <lineage>
        <taxon>Eukaryota</taxon>
        <taxon>Metazoa</taxon>
        <taxon>Chordata</taxon>
        <taxon>Craniata</taxon>
        <taxon>Vertebrata</taxon>
        <taxon>Euteleostomi</taxon>
        <taxon>Actinopterygii</taxon>
        <taxon>Neopterygii</taxon>
        <taxon>Teleostei</taxon>
        <taxon>Neoteleostei</taxon>
        <taxon>Acanthomorphata</taxon>
        <taxon>Gobiaria</taxon>
        <taxon>Gobiiformes</taxon>
        <taxon>Gobioidei</taxon>
        <taxon>Gobiidae</taxon>
        <taxon>Oxudercinae</taxon>
        <taxon>Periophthalmus</taxon>
    </lineage>
</organism>
<dbReference type="AlphaFoldDB" id="A0A3B4B9F7"/>
<feature type="transmembrane region" description="Helical" evidence="1">
    <location>
        <begin position="12"/>
        <end position="31"/>
    </location>
</feature>
<evidence type="ECO:0008006" key="4">
    <source>
        <dbReference type="Google" id="ProtNLM"/>
    </source>
</evidence>
<dbReference type="InterPro" id="IPR045860">
    <property type="entry name" value="Snake_toxin-like_sf"/>
</dbReference>
<accession>A0A3B4B9F7</accession>
<dbReference type="SUPFAM" id="SSF57302">
    <property type="entry name" value="Snake toxin-like"/>
    <property type="match status" value="1"/>
</dbReference>
<dbReference type="Ensembl" id="ENSPMGT00000026817.1">
    <property type="protein sequence ID" value="ENSPMGP00000025176.1"/>
    <property type="gene ID" value="ENSPMGG00000020339.1"/>
</dbReference>
<proteinExistence type="predicted"/>
<evidence type="ECO:0000313" key="3">
    <source>
        <dbReference type="Proteomes" id="UP000261520"/>
    </source>
</evidence>
<keyword evidence="1" id="KW-0472">Membrane</keyword>
<evidence type="ECO:0000256" key="1">
    <source>
        <dbReference type="SAM" id="Phobius"/>
    </source>
</evidence>
<reference evidence="2" key="2">
    <citation type="submission" date="2025-09" db="UniProtKB">
        <authorList>
            <consortium name="Ensembl"/>
        </authorList>
    </citation>
    <scope>IDENTIFICATION</scope>
</reference>
<keyword evidence="1" id="KW-0812">Transmembrane</keyword>
<reference evidence="2" key="1">
    <citation type="submission" date="2025-08" db="UniProtKB">
        <authorList>
            <consortium name="Ensembl"/>
        </authorList>
    </citation>
    <scope>IDENTIFICATION</scope>
</reference>
<name>A0A3B4B9F7_9GOBI</name>
<dbReference type="Proteomes" id="UP000261520">
    <property type="component" value="Unplaced"/>
</dbReference>
<keyword evidence="1" id="KW-1133">Transmembrane helix</keyword>
<dbReference type="Gene3D" id="2.10.60.10">
    <property type="entry name" value="CD59"/>
    <property type="match status" value="1"/>
</dbReference>
<sequence length="98" mass="11532">MIYFIFFPPLFIIYKSFIFNVCFVIVLGSTYSSCVNYNHCDFDSLSLKYPQFPQFKFSCCQSNLCNGRSITEKIKDFFTRHLTHLPPSVCVYYMNVCV</sequence>
<evidence type="ECO:0000313" key="2">
    <source>
        <dbReference type="Ensembl" id="ENSPMGP00000025176.1"/>
    </source>
</evidence>